<dbReference type="PANTHER" id="PTHR21043">
    <property type="entry name" value="IOJAP SUPERFAMILY ORTHOLOG"/>
    <property type="match status" value="1"/>
</dbReference>
<dbReference type="EMBL" id="CP024847">
    <property type="protein sequence ID" value="AUR53152.1"/>
    <property type="molecule type" value="Genomic_DNA"/>
</dbReference>
<dbReference type="HAMAP" id="MF_01477">
    <property type="entry name" value="Iojap_RsfS"/>
    <property type="match status" value="1"/>
</dbReference>
<reference evidence="4" key="1">
    <citation type="submission" date="2017-11" db="EMBL/GenBank/DDBJ databases">
        <authorList>
            <person name="Chan K.G."/>
            <person name="Lee L.S."/>
        </authorList>
    </citation>
    <scope>NUCLEOTIDE SEQUENCE [LARGE SCALE GENOMIC DNA]</scope>
    <source>
        <strain evidence="4">DSM 100970</strain>
    </source>
</reference>
<dbReference type="NCBIfam" id="TIGR00090">
    <property type="entry name" value="rsfS_iojap_ybeB"/>
    <property type="match status" value="1"/>
</dbReference>
<comment type="similarity">
    <text evidence="1 2">Belongs to the Iojap/RsfS family.</text>
</comment>
<keyword evidence="2" id="KW-0678">Repressor</keyword>
<protein>
    <recommendedName>
        <fullName evidence="2">Ribosomal silencing factor RsfS</fullName>
    </recommendedName>
</protein>
<keyword evidence="4" id="KW-1185">Reference proteome</keyword>
<dbReference type="InterPro" id="IPR004394">
    <property type="entry name" value="Iojap/RsfS/C7orf30"/>
</dbReference>
<keyword evidence="2" id="KW-0810">Translation regulation</keyword>
<evidence type="ECO:0000256" key="1">
    <source>
        <dbReference type="ARBA" id="ARBA00010574"/>
    </source>
</evidence>
<dbReference type="OrthoDB" id="9793681at2"/>
<comment type="function">
    <text evidence="2">Functions as a ribosomal silencing factor. Interacts with ribosomal protein uL14 (rplN), blocking formation of intersubunit bridge B8. Prevents association of the 30S and 50S ribosomal subunits and the formation of functional ribosomes, thus repressing translation.</text>
</comment>
<accession>A0A2I7N9N7</accession>
<name>A0A2I7N9N7_9NEIS</name>
<dbReference type="GO" id="GO:0043023">
    <property type="term" value="F:ribosomal large subunit binding"/>
    <property type="evidence" value="ECO:0007669"/>
    <property type="project" value="TreeGrafter"/>
</dbReference>
<dbReference type="AlphaFoldDB" id="A0A2I7N9N7"/>
<dbReference type="GO" id="GO:0005737">
    <property type="term" value="C:cytoplasm"/>
    <property type="evidence" value="ECO:0007669"/>
    <property type="project" value="UniProtKB-SubCell"/>
</dbReference>
<gene>
    <name evidence="2 3" type="primary">rsfS</name>
    <name evidence="3" type="ORF">CUN60_03510</name>
</gene>
<dbReference type="PANTHER" id="PTHR21043:SF0">
    <property type="entry name" value="MITOCHONDRIAL ASSEMBLY OF RIBOSOMAL LARGE SUBUNIT PROTEIN 1"/>
    <property type="match status" value="1"/>
</dbReference>
<evidence type="ECO:0000313" key="4">
    <source>
        <dbReference type="Proteomes" id="UP000236655"/>
    </source>
</evidence>
<keyword evidence="2" id="KW-0963">Cytoplasm</keyword>
<evidence type="ECO:0000313" key="3">
    <source>
        <dbReference type="EMBL" id="AUR53152.1"/>
    </source>
</evidence>
<comment type="subunit">
    <text evidence="2">Interacts with ribosomal protein uL14 (rplN).</text>
</comment>
<organism evidence="3 4">
    <name type="scientific">Aquella oligotrophica</name>
    <dbReference type="NCBI Taxonomy" id="2067065"/>
    <lineage>
        <taxon>Bacteria</taxon>
        <taxon>Pseudomonadati</taxon>
        <taxon>Pseudomonadota</taxon>
        <taxon>Betaproteobacteria</taxon>
        <taxon>Neisseriales</taxon>
        <taxon>Neisseriaceae</taxon>
        <taxon>Aquella</taxon>
    </lineage>
</organism>
<dbReference type="SUPFAM" id="SSF81301">
    <property type="entry name" value="Nucleotidyltransferase"/>
    <property type="match status" value="1"/>
</dbReference>
<dbReference type="Pfam" id="PF02410">
    <property type="entry name" value="RsfS"/>
    <property type="match status" value="1"/>
</dbReference>
<proteinExistence type="inferred from homology"/>
<dbReference type="InterPro" id="IPR043519">
    <property type="entry name" value="NT_sf"/>
</dbReference>
<dbReference type="GO" id="GO:0090071">
    <property type="term" value="P:negative regulation of ribosome biogenesis"/>
    <property type="evidence" value="ECO:0007669"/>
    <property type="project" value="UniProtKB-UniRule"/>
</dbReference>
<dbReference type="Gene3D" id="3.30.460.10">
    <property type="entry name" value="Beta Polymerase, domain 2"/>
    <property type="match status" value="1"/>
</dbReference>
<dbReference type="GO" id="GO:0017148">
    <property type="term" value="P:negative regulation of translation"/>
    <property type="evidence" value="ECO:0007669"/>
    <property type="project" value="UniProtKB-UniRule"/>
</dbReference>
<dbReference type="KEGG" id="nba:CUN60_03510"/>
<comment type="subcellular location">
    <subcellularLocation>
        <location evidence="2">Cytoplasm</location>
    </subcellularLocation>
</comment>
<dbReference type="Proteomes" id="UP000236655">
    <property type="component" value="Chromosome"/>
</dbReference>
<sequence>MSIEEIAKIAVNALEDVKGENIVVLDTEELSPLFSRMIVCTGNSNRQVKALANNVTEEFKKNQIEIVGVEGEQGGEWVLVDSGDLVVHIMLPQVRAYYDLESLWNGQRPE</sequence>
<evidence type="ECO:0000256" key="2">
    <source>
        <dbReference type="HAMAP-Rule" id="MF_01477"/>
    </source>
</evidence>
<dbReference type="GO" id="GO:0042256">
    <property type="term" value="P:cytosolic ribosome assembly"/>
    <property type="evidence" value="ECO:0007669"/>
    <property type="project" value="UniProtKB-UniRule"/>
</dbReference>